<keyword evidence="4 8" id="KW-0812">Transmembrane</keyword>
<dbReference type="SUPFAM" id="SSF103473">
    <property type="entry name" value="MFS general substrate transporter"/>
    <property type="match status" value="1"/>
</dbReference>
<dbReference type="PANTHER" id="PTHR23501">
    <property type="entry name" value="MAJOR FACILITATOR SUPERFAMILY"/>
    <property type="match status" value="1"/>
</dbReference>
<evidence type="ECO:0000256" key="6">
    <source>
        <dbReference type="ARBA" id="ARBA00023136"/>
    </source>
</evidence>
<feature type="transmembrane region" description="Helical" evidence="8">
    <location>
        <begin position="344"/>
        <end position="365"/>
    </location>
</feature>
<feature type="transmembrane region" description="Helical" evidence="8">
    <location>
        <begin position="163"/>
        <end position="184"/>
    </location>
</feature>
<dbReference type="Proteomes" id="UP000799438">
    <property type="component" value="Unassembled WGS sequence"/>
</dbReference>
<evidence type="ECO:0000256" key="2">
    <source>
        <dbReference type="ARBA" id="ARBA00007520"/>
    </source>
</evidence>
<dbReference type="InterPro" id="IPR020846">
    <property type="entry name" value="MFS_dom"/>
</dbReference>
<feature type="transmembrane region" description="Helical" evidence="8">
    <location>
        <begin position="106"/>
        <end position="125"/>
    </location>
</feature>
<sequence>MSDNALALDQEMHNSSSSNEQQRDEKSKPPRSIQGVRWFLVCLAIFSCNLLYGLDNTIVANIQPPIIASFGGVNKLGWLGIGFPLGSIAIILPIGKAYAIFDVKWLYVGSLTMFAAGSALCGAAPSMNALIVGRVWAGAGGAGMYLGNLNLIQTLTTPRERSVYMSAIVLVYGAGAILGPVIGGSLADSSKSGWRWAFYLNLFIFAAMGPIYIFLLPSIQPRPGVSVWTKVRTLDWVGAVLSSAIYTTFAMIFTFGGSIWPWDDGRTIALYVVCAAITIAFAVTQYFAWFTTKENRLFPGHFLYSRTLLLLFICSACLGGALFACIYYIPLYFQFVRNDNGVQAAVRLLPFICFYVFSVVLNGVFMIRLGYYMPWFLASGIFTTIGGALLYTSTAEMPVANVYGYTILVGLGMSAYQAAYSVVPTKVKPDEIAEVIQFINVAQQGSILIALTICSTVFQNVAFDRLVAILVPAGYSTTDVRAAIAGARSTVLQSAPADVRQAALDVLVQAIDYAYSLVIVSGGLMIICSVLMKREKIVMDFVAGG</sequence>
<feature type="transmembrane region" description="Helical" evidence="8">
    <location>
        <begin position="36"/>
        <end position="54"/>
    </location>
</feature>
<feature type="transmembrane region" description="Helical" evidence="8">
    <location>
        <begin position="403"/>
        <end position="423"/>
    </location>
</feature>
<feature type="transmembrane region" description="Helical" evidence="8">
    <location>
        <begin position="308"/>
        <end position="329"/>
    </location>
</feature>
<evidence type="ECO:0000256" key="7">
    <source>
        <dbReference type="SAM" id="MobiDB-lite"/>
    </source>
</evidence>
<feature type="transmembrane region" description="Helical" evidence="8">
    <location>
        <begin position="513"/>
        <end position="532"/>
    </location>
</feature>
<dbReference type="GO" id="GO:0022857">
    <property type="term" value="F:transmembrane transporter activity"/>
    <property type="evidence" value="ECO:0007669"/>
    <property type="project" value="InterPro"/>
</dbReference>
<evidence type="ECO:0000256" key="8">
    <source>
        <dbReference type="SAM" id="Phobius"/>
    </source>
</evidence>
<accession>A0A6A6AY10</accession>
<keyword evidence="5 8" id="KW-1133">Transmembrane helix</keyword>
<keyword evidence="3" id="KW-0813">Transport</keyword>
<dbReference type="Gene3D" id="1.20.1250.20">
    <property type="entry name" value="MFS general substrate transporter like domains"/>
    <property type="match status" value="2"/>
</dbReference>
<dbReference type="GeneID" id="54298988"/>
<protein>
    <recommendedName>
        <fullName evidence="9">Major facilitator superfamily (MFS) profile domain-containing protein</fullName>
    </recommendedName>
</protein>
<evidence type="ECO:0000313" key="10">
    <source>
        <dbReference type="EMBL" id="KAF2135657.1"/>
    </source>
</evidence>
<dbReference type="RefSeq" id="XP_033391375.1">
    <property type="nucleotide sequence ID" value="XM_033541492.1"/>
</dbReference>
<feature type="transmembrane region" description="Helical" evidence="8">
    <location>
        <begin position="76"/>
        <end position="94"/>
    </location>
</feature>
<evidence type="ECO:0000259" key="9">
    <source>
        <dbReference type="PROSITE" id="PS50850"/>
    </source>
</evidence>
<keyword evidence="6 8" id="KW-0472">Membrane</keyword>
<gene>
    <name evidence="10" type="ORF">K452DRAFT_293056</name>
</gene>
<dbReference type="InterPro" id="IPR036259">
    <property type="entry name" value="MFS_trans_sf"/>
</dbReference>
<dbReference type="GO" id="GO:0005886">
    <property type="term" value="C:plasma membrane"/>
    <property type="evidence" value="ECO:0007669"/>
    <property type="project" value="TreeGrafter"/>
</dbReference>
<feature type="transmembrane region" description="Helical" evidence="8">
    <location>
        <begin position="131"/>
        <end position="151"/>
    </location>
</feature>
<dbReference type="EMBL" id="ML995561">
    <property type="protein sequence ID" value="KAF2135657.1"/>
    <property type="molecule type" value="Genomic_DNA"/>
</dbReference>
<reference evidence="10" key="1">
    <citation type="journal article" date="2020" name="Stud. Mycol.">
        <title>101 Dothideomycetes genomes: a test case for predicting lifestyles and emergence of pathogens.</title>
        <authorList>
            <person name="Haridas S."/>
            <person name="Albert R."/>
            <person name="Binder M."/>
            <person name="Bloem J."/>
            <person name="Labutti K."/>
            <person name="Salamov A."/>
            <person name="Andreopoulos B."/>
            <person name="Baker S."/>
            <person name="Barry K."/>
            <person name="Bills G."/>
            <person name="Bluhm B."/>
            <person name="Cannon C."/>
            <person name="Castanera R."/>
            <person name="Culley D."/>
            <person name="Daum C."/>
            <person name="Ezra D."/>
            <person name="Gonzalez J."/>
            <person name="Henrissat B."/>
            <person name="Kuo A."/>
            <person name="Liang C."/>
            <person name="Lipzen A."/>
            <person name="Lutzoni F."/>
            <person name="Magnuson J."/>
            <person name="Mondo S."/>
            <person name="Nolan M."/>
            <person name="Ohm R."/>
            <person name="Pangilinan J."/>
            <person name="Park H.-J."/>
            <person name="Ramirez L."/>
            <person name="Alfaro M."/>
            <person name="Sun H."/>
            <person name="Tritt A."/>
            <person name="Yoshinaga Y."/>
            <person name="Zwiers L.-H."/>
            <person name="Turgeon B."/>
            <person name="Goodwin S."/>
            <person name="Spatafora J."/>
            <person name="Crous P."/>
            <person name="Grigoriev I."/>
        </authorList>
    </citation>
    <scope>NUCLEOTIDE SEQUENCE</scope>
    <source>
        <strain evidence="10">CBS 121167</strain>
    </source>
</reference>
<feature type="transmembrane region" description="Helical" evidence="8">
    <location>
        <begin position="236"/>
        <end position="262"/>
    </location>
</feature>
<evidence type="ECO:0000256" key="4">
    <source>
        <dbReference type="ARBA" id="ARBA00022692"/>
    </source>
</evidence>
<dbReference type="PROSITE" id="PS50850">
    <property type="entry name" value="MFS"/>
    <property type="match status" value="1"/>
</dbReference>
<keyword evidence="11" id="KW-1185">Reference proteome</keyword>
<feature type="transmembrane region" description="Helical" evidence="8">
    <location>
        <begin position="372"/>
        <end position="391"/>
    </location>
</feature>
<dbReference type="InterPro" id="IPR011701">
    <property type="entry name" value="MFS"/>
</dbReference>
<dbReference type="Pfam" id="PF07690">
    <property type="entry name" value="MFS_1"/>
    <property type="match status" value="1"/>
</dbReference>
<evidence type="ECO:0000256" key="5">
    <source>
        <dbReference type="ARBA" id="ARBA00022989"/>
    </source>
</evidence>
<dbReference type="AlphaFoldDB" id="A0A6A6AY10"/>
<feature type="transmembrane region" description="Helical" evidence="8">
    <location>
        <begin position="435"/>
        <end position="458"/>
    </location>
</feature>
<comment type="subcellular location">
    <subcellularLocation>
        <location evidence="1">Membrane</location>
        <topology evidence="1">Multi-pass membrane protein</topology>
    </subcellularLocation>
</comment>
<feature type="domain" description="Major facilitator superfamily (MFS) profile" evidence="9">
    <location>
        <begin position="41"/>
        <end position="491"/>
    </location>
</feature>
<feature type="transmembrane region" description="Helical" evidence="8">
    <location>
        <begin position="196"/>
        <end position="215"/>
    </location>
</feature>
<proteinExistence type="inferred from homology"/>
<name>A0A6A6AY10_9PEZI</name>
<feature type="transmembrane region" description="Helical" evidence="8">
    <location>
        <begin position="268"/>
        <end position="288"/>
    </location>
</feature>
<dbReference type="PANTHER" id="PTHR23501:SF12">
    <property type="entry name" value="MAJOR FACILITATOR SUPERFAMILY (MFS) PROFILE DOMAIN-CONTAINING PROTEIN-RELATED"/>
    <property type="match status" value="1"/>
</dbReference>
<evidence type="ECO:0000313" key="11">
    <source>
        <dbReference type="Proteomes" id="UP000799438"/>
    </source>
</evidence>
<evidence type="ECO:0000256" key="1">
    <source>
        <dbReference type="ARBA" id="ARBA00004141"/>
    </source>
</evidence>
<comment type="similarity">
    <text evidence="2">Belongs to the major facilitator superfamily. TCR/Tet family.</text>
</comment>
<evidence type="ECO:0000256" key="3">
    <source>
        <dbReference type="ARBA" id="ARBA00022448"/>
    </source>
</evidence>
<dbReference type="OrthoDB" id="10021397at2759"/>
<feature type="region of interest" description="Disordered" evidence="7">
    <location>
        <begin position="1"/>
        <end position="30"/>
    </location>
</feature>
<organism evidence="10 11">
    <name type="scientific">Aplosporella prunicola CBS 121167</name>
    <dbReference type="NCBI Taxonomy" id="1176127"/>
    <lineage>
        <taxon>Eukaryota</taxon>
        <taxon>Fungi</taxon>
        <taxon>Dikarya</taxon>
        <taxon>Ascomycota</taxon>
        <taxon>Pezizomycotina</taxon>
        <taxon>Dothideomycetes</taxon>
        <taxon>Dothideomycetes incertae sedis</taxon>
        <taxon>Botryosphaeriales</taxon>
        <taxon>Aplosporellaceae</taxon>
        <taxon>Aplosporella</taxon>
    </lineage>
</organism>